<feature type="compositionally biased region" description="Low complexity" evidence="1">
    <location>
        <begin position="130"/>
        <end position="143"/>
    </location>
</feature>
<sequence>MAASVGAAANPPHADERAVFTQLKPVRMSDGAEDASVFEDVKPPVSPGASAGKQVSGSPGPGAAGLGQVPPPGRLPSAQPPGRRRRQEVPAGERLGGGRVLLGGEADGAIQPQHQPHPAQHRPPAHGLVPAQQAPPTAADQDGAGPGGALLRPRPRLHAGAARLHLCLQRPSGGQQRVRQTGPGRRGGGRGGRPLGLARTPDRTPGAAAARLPHAHRRRRRPHHDSVPQRRLGARRCRGGHAGPGRAGAAHGQPRLHDGGAPAGPAAGLLPGLRRPPQPAAVAPQLPARQPRRPGRTAQLGAGAGAAAVPAAPGQDGGLDPARAADDARPGRPDRAQVQPAEQPGAGETPHPLLRLPRLHQSLHEEFPPEGAPADAHRREALPLHVGELRLAFRPVGRADPTLPETHRRQALQVCGLQPLLLPLRPPGPAHEAPPELRAGPAPGWPRSRPQPWVSGGGTVVPASALPTAEPRLLLLVLALLSFPVGSEQERRRPPSRLCTYLFIRVPQPWNVLRFILDCSLSLF</sequence>
<dbReference type="AlphaFoldDB" id="Q4T2S3"/>
<name>Q4T2S3_TETNG</name>
<organism evidence="2">
    <name type="scientific">Tetraodon nigroviridis</name>
    <name type="common">Spotted green pufferfish</name>
    <name type="synonym">Chelonodon nigroviridis</name>
    <dbReference type="NCBI Taxonomy" id="99883"/>
    <lineage>
        <taxon>Eukaryota</taxon>
        <taxon>Metazoa</taxon>
        <taxon>Chordata</taxon>
        <taxon>Craniata</taxon>
        <taxon>Vertebrata</taxon>
        <taxon>Euteleostomi</taxon>
        <taxon>Actinopterygii</taxon>
        <taxon>Neopterygii</taxon>
        <taxon>Teleostei</taxon>
        <taxon>Neoteleostei</taxon>
        <taxon>Acanthomorphata</taxon>
        <taxon>Eupercaria</taxon>
        <taxon>Tetraodontiformes</taxon>
        <taxon>Tetradontoidea</taxon>
        <taxon>Tetraodontidae</taxon>
        <taxon>Tetraodon</taxon>
    </lineage>
</organism>
<dbReference type="OrthoDB" id="10604522at2759"/>
<evidence type="ECO:0000313" key="2">
    <source>
        <dbReference type="EMBL" id="CAF92809.1"/>
    </source>
</evidence>
<feature type="compositionally biased region" description="Gly residues" evidence="1">
    <location>
        <begin position="184"/>
        <end position="194"/>
    </location>
</feature>
<protein>
    <submittedName>
        <fullName evidence="2">(spotted green pufferfish) hypothetical protein</fullName>
    </submittedName>
</protein>
<reference evidence="2" key="2">
    <citation type="submission" date="2004-02" db="EMBL/GenBank/DDBJ databases">
        <authorList>
            <consortium name="Genoscope"/>
            <consortium name="Whitehead Institute Centre for Genome Research"/>
        </authorList>
    </citation>
    <scope>NUCLEOTIDE SEQUENCE</scope>
</reference>
<evidence type="ECO:0000256" key="1">
    <source>
        <dbReference type="SAM" id="MobiDB-lite"/>
    </source>
</evidence>
<feature type="compositionally biased region" description="Basic and acidic residues" evidence="1">
    <location>
        <begin position="323"/>
        <end position="335"/>
    </location>
</feature>
<feature type="compositionally biased region" description="Low complexity" evidence="1">
    <location>
        <begin position="173"/>
        <end position="183"/>
    </location>
</feature>
<reference evidence="2" key="1">
    <citation type="journal article" date="2004" name="Nature">
        <title>Genome duplication in the teleost fish Tetraodon nigroviridis reveals the early vertebrate proto-karyotype.</title>
        <authorList>
            <person name="Jaillon O."/>
            <person name="Aury J.-M."/>
            <person name="Brunet F."/>
            <person name="Petit J.-L."/>
            <person name="Stange-Thomann N."/>
            <person name="Mauceli E."/>
            <person name="Bouneau L."/>
            <person name="Fischer C."/>
            <person name="Ozouf-Costaz C."/>
            <person name="Bernot A."/>
            <person name="Nicaud S."/>
            <person name="Jaffe D."/>
            <person name="Fisher S."/>
            <person name="Lutfalla G."/>
            <person name="Dossat C."/>
            <person name="Segurens B."/>
            <person name="Dasilva C."/>
            <person name="Salanoubat M."/>
            <person name="Levy M."/>
            <person name="Boudet N."/>
            <person name="Castellano S."/>
            <person name="Anthouard V."/>
            <person name="Jubin C."/>
            <person name="Castelli V."/>
            <person name="Katinka M."/>
            <person name="Vacherie B."/>
            <person name="Biemont C."/>
            <person name="Skalli Z."/>
            <person name="Cattolico L."/>
            <person name="Poulain J."/>
            <person name="De Berardinis V."/>
            <person name="Cruaud C."/>
            <person name="Duprat S."/>
            <person name="Brottier P."/>
            <person name="Coutanceau J.-P."/>
            <person name="Gouzy J."/>
            <person name="Parra G."/>
            <person name="Lardier G."/>
            <person name="Chapple C."/>
            <person name="McKernan K.J."/>
            <person name="McEwan P."/>
            <person name="Bosak S."/>
            <person name="Kellis M."/>
            <person name="Volff J.-N."/>
            <person name="Guigo R."/>
            <person name="Zody M.C."/>
            <person name="Mesirov J."/>
            <person name="Lindblad-Toh K."/>
            <person name="Birren B."/>
            <person name="Nusbaum C."/>
            <person name="Kahn D."/>
            <person name="Robinson-Rechavi M."/>
            <person name="Laudet V."/>
            <person name="Schachter V."/>
            <person name="Quetier F."/>
            <person name="Saurin W."/>
            <person name="Scarpelli C."/>
            <person name="Wincker P."/>
            <person name="Lander E.S."/>
            <person name="Weissenbach J."/>
            <person name="Roest Crollius H."/>
        </authorList>
    </citation>
    <scope>NUCLEOTIDE SEQUENCE [LARGE SCALE GENOMIC DNA]</scope>
</reference>
<feature type="compositionally biased region" description="Basic residues" evidence="1">
    <location>
        <begin position="213"/>
        <end position="223"/>
    </location>
</feature>
<feature type="compositionally biased region" description="Low complexity" evidence="1">
    <location>
        <begin position="247"/>
        <end position="273"/>
    </location>
</feature>
<feature type="compositionally biased region" description="Low complexity" evidence="1">
    <location>
        <begin position="296"/>
        <end position="322"/>
    </location>
</feature>
<comment type="caution">
    <text evidence="2">The sequence shown here is derived from an EMBL/GenBank/DDBJ whole genome shotgun (WGS) entry which is preliminary data.</text>
</comment>
<accession>Q4T2S3</accession>
<feature type="compositionally biased region" description="Low complexity" evidence="1">
    <location>
        <begin position="280"/>
        <end position="289"/>
    </location>
</feature>
<dbReference type="EMBL" id="CAAE01010199">
    <property type="protein sequence ID" value="CAF92809.1"/>
    <property type="molecule type" value="Genomic_DNA"/>
</dbReference>
<gene>
    <name evidence="2" type="ORF">GSTENG00008204001</name>
</gene>
<proteinExistence type="predicted"/>
<dbReference type="KEGG" id="tng:GSTEN00008204G001"/>
<feature type="region of interest" description="Disordered" evidence="1">
    <location>
        <begin position="25"/>
        <end position="353"/>
    </location>
</feature>